<evidence type="ECO:0000259" key="1">
    <source>
        <dbReference type="Pfam" id="PF00534"/>
    </source>
</evidence>
<dbReference type="Pfam" id="PF00534">
    <property type="entry name" value="Glycos_transf_1"/>
    <property type="match status" value="1"/>
</dbReference>
<keyword evidence="4" id="KW-1185">Reference proteome</keyword>
<dbReference type="Proteomes" id="UP000198635">
    <property type="component" value="Unassembled WGS sequence"/>
</dbReference>
<evidence type="ECO:0000313" key="4">
    <source>
        <dbReference type="Proteomes" id="UP000198635"/>
    </source>
</evidence>
<dbReference type="STRING" id="52560.SAMN04488082_104111"/>
<protein>
    <submittedName>
        <fullName evidence="3">Glycosyltransferase involved in cell wall bisynthesis</fullName>
    </submittedName>
</protein>
<dbReference type="RefSeq" id="WP_092373226.1">
    <property type="nucleotide sequence ID" value="NZ_FORX01000004.1"/>
</dbReference>
<feature type="domain" description="Glycosyl transferase family 1" evidence="1">
    <location>
        <begin position="191"/>
        <end position="356"/>
    </location>
</feature>
<sequence length="431" mass="47630">MNIALITNTFTPHVGGVARSVEAFAKAYRELGHRVLVVAPEFENAPEHETDVFRIPAIQHFNGSDFSVVLPVSRGLYDRMEEFGPDVIHSQHPFLLGMTALRIARKFDLPLVFTHHTLYEQYTHYVPGDSLAMKRFVIELSTRYANLADQVFAPSQSIRDMLIRRGVTSPVLVVPTGVSVERFTKGKGRDFRMKKHIPEDAFVVGHMGRLAPEKNLEFLARSVADFMKEHGAAVFLLVGAGPSLEAIKHIFAGAGMSGRLHTCGVLEKDALADALNAMDVFAFASKSETQGMVLTEAMASGLPVVALDAPGVREVVVDGDNGRVIREETREAFYAALQWVHGRSREERAALVASARATADVFSMASSARKALAAYENLRSGPSIRRHDDELGWDQIRARIKAEWDILKTFAQAGDEALNESLFASDRKMKR</sequence>
<dbReference type="InterPro" id="IPR050194">
    <property type="entry name" value="Glycosyltransferase_grp1"/>
</dbReference>
<dbReference type="AlphaFoldDB" id="A0A1I3SCG8"/>
<keyword evidence="3" id="KW-0808">Transferase</keyword>
<dbReference type="InterPro" id="IPR001296">
    <property type="entry name" value="Glyco_trans_1"/>
</dbReference>
<dbReference type="Pfam" id="PF13439">
    <property type="entry name" value="Glyco_transf_4"/>
    <property type="match status" value="1"/>
</dbReference>
<dbReference type="PANTHER" id="PTHR45947">
    <property type="entry name" value="SULFOQUINOVOSYL TRANSFERASE SQD2"/>
    <property type="match status" value="1"/>
</dbReference>
<feature type="domain" description="Glycosyltransferase subfamily 4-like N-terminal" evidence="2">
    <location>
        <begin position="14"/>
        <end position="182"/>
    </location>
</feature>
<dbReference type="SUPFAM" id="SSF53756">
    <property type="entry name" value="UDP-Glycosyltransferase/glycogen phosphorylase"/>
    <property type="match status" value="1"/>
</dbReference>
<dbReference type="PANTHER" id="PTHR45947:SF3">
    <property type="entry name" value="SULFOQUINOVOSYL TRANSFERASE SQD2"/>
    <property type="match status" value="1"/>
</dbReference>
<proteinExistence type="predicted"/>
<dbReference type="EMBL" id="FORX01000004">
    <property type="protein sequence ID" value="SFJ56418.1"/>
    <property type="molecule type" value="Genomic_DNA"/>
</dbReference>
<reference evidence="4" key="1">
    <citation type="submission" date="2016-10" db="EMBL/GenBank/DDBJ databases">
        <authorList>
            <person name="Varghese N."/>
            <person name="Submissions S."/>
        </authorList>
    </citation>
    <scope>NUCLEOTIDE SEQUENCE [LARGE SCALE GENOMIC DNA]</scope>
    <source>
        <strain evidence="4">DSM 5918</strain>
    </source>
</reference>
<dbReference type="InterPro" id="IPR028098">
    <property type="entry name" value="Glyco_trans_4-like_N"/>
</dbReference>
<accession>A0A1I3SCG8</accession>
<gene>
    <name evidence="3" type="ORF">SAMN04488082_104111</name>
</gene>
<evidence type="ECO:0000259" key="2">
    <source>
        <dbReference type="Pfam" id="PF13439"/>
    </source>
</evidence>
<evidence type="ECO:0000313" key="3">
    <source>
        <dbReference type="EMBL" id="SFJ56418.1"/>
    </source>
</evidence>
<dbReference type="Gene3D" id="3.40.50.2000">
    <property type="entry name" value="Glycogen Phosphorylase B"/>
    <property type="match status" value="2"/>
</dbReference>
<dbReference type="OrthoDB" id="9802525at2"/>
<organism evidence="3 4">
    <name type="scientific">Desulfomicrobium apsheronum</name>
    <dbReference type="NCBI Taxonomy" id="52560"/>
    <lineage>
        <taxon>Bacteria</taxon>
        <taxon>Pseudomonadati</taxon>
        <taxon>Thermodesulfobacteriota</taxon>
        <taxon>Desulfovibrionia</taxon>
        <taxon>Desulfovibrionales</taxon>
        <taxon>Desulfomicrobiaceae</taxon>
        <taxon>Desulfomicrobium</taxon>
    </lineage>
</organism>
<name>A0A1I3SCG8_9BACT</name>
<dbReference type="GO" id="GO:0016757">
    <property type="term" value="F:glycosyltransferase activity"/>
    <property type="evidence" value="ECO:0007669"/>
    <property type="project" value="InterPro"/>
</dbReference>